<name>A0A8J2TTD6_9FLAO</name>
<comment type="caution">
    <text evidence="1">The sequence shown here is derived from an EMBL/GenBank/DDBJ whole genome shotgun (WGS) entry which is preliminary data.</text>
</comment>
<reference evidence="1 2" key="1">
    <citation type="journal article" date="2014" name="Int. J. Syst. Evol. Microbiol.">
        <title>Complete genome sequence of Corynebacterium casei LMG S-19264T (=DSM 44701T), isolated from a smear-ripened cheese.</title>
        <authorList>
            <consortium name="US DOE Joint Genome Institute (JGI-PGF)"/>
            <person name="Walter F."/>
            <person name="Albersmeier A."/>
            <person name="Kalinowski J."/>
            <person name="Ruckert C."/>
        </authorList>
    </citation>
    <scope>NUCLEOTIDE SEQUENCE [LARGE SCALE GENOMIC DNA]</scope>
    <source>
        <strain evidence="1 2">CGMCC 1.15295</strain>
    </source>
</reference>
<organism evidence="1 2">
    <name type="scientific">Aquaticitalea lipolytica</name>
    <dbReference type="NCBI Taxonomy" id="1247562"/>
    <lineage>
        <taxon>Bacteria</taxon>
        <taxon>Pseudomonadati</taxon>
        <taxon>Bacteroidota</taxon>
        <taxon>Flavobacteriia</taxon>
        <taxon>Flavobacteriales</taxon>
        <taxon>Flavobacteriaceae</taxon>
        <taxon>Aquaticitalea</taxon>
    </lineage>
</organism>
<dbReference type="Pfam" id="PF08889">
    <property type="entry name" value="WbqC"/>
    <property type="match status" value="1"/>
</dbReference>
<proteinExistence type="predicted"/>
<evidence type="ECO:0000313" key="1">
    <source>
        <dbReference type="EMBL" id="GFZ87712.1"/>
    </source>
</evidence>
<dbReference type="AlphaFoldDB" id="A0A8J2TTD6"/>
<dbReference type="InterPro" id="IPR014985">
    <property type="entry name" value="WbqC"/>
</dbReference>
<gene>
    <name evidence="1" type="ORF">GCM10011531_19040</name>
</gene>
<sequence length="222" mass="26291">MLSQLLLGKKIDLVMLNVLLHPTYFPSIATFVAIANAEKVILEVCDNYQKQTYRNRMFIYDANGKLPLTIPVVYSQKNRQLYKDIVISEDENWQDLHWKSIQSAYSNSPFFEFYEDDIKHLYTSKFKFLLDFNFKCLEAVYECLQIPLKYKTTEVFNKTLDNQYDCRFLVDNRKEIPQDFKPYVQVFDDKHGFIPNLSILDLICNEGPNAMMYLESQQLQLQ</sequence>
<dbReference type="Proteomes" id="UP000598120">
    <property type="component" value="Unassembled WGS sequence"/>
</dbReference>
<keyword evidence="2" id="KW-1185">Reference proteome</keyword>
<dbReference type="EMBL" id="BMIC01000003">
    <property type="protein sequence ID" value="GFZ87712.1"/>
    <property type="molecule type" value="Genomic_DNA"/>
</dbReference>
<evidence type="ECO:0008006" key="3">
    <source>
        <dbReference type="Google" id="ProtNLM"/>
    </source>
</evidence>
<protein>
    <recommendedName>
        <fullName evidence="3">WbqC-like protein family protein</fullName>
    </recommendedName>
</protein>
<accession>A0A8J2TTD6</accession>
<evidence type="ECO:0000313" key="2">
    <source>
        <dbReference type="Proteomes" id="UP000598120"/>
    </source>
</evidence>